<gene>
    <name evidence="1" type="ORF">METZ01_LOCUS299819</name>
</gene>
<organism evidence="1">
    <name type="scientific">marine metagenome</name>
    <dbReference type="NCBI Taxonomy" id="408172"/>
    <lineage>
        <taxon>unclassified sequences</taxon>
        <taxon>metagenomes</taxon>
        <taxon>ecological metagenomes</taxon>
    </lineage>
</organism>
<name>A0A382MFV9_9ZZZZ</name>
<sequence>MVCNSPALRPSRPYNPVVQARRFGLFRVRSPLLAESLLFSFPAGTEMVHFPALSSTDLCIQSGIPRDYPRRVAPFGDLRVKACLRLTEAFRSLPRPSSTPGTKAFTVRP</sequence>
<protein>
    <submittedName>
        <fullName evidence="1">Uncharacterized protein</fullName>
    </submittedName>
</protein>
<accession>A0A382MFV9</accession>
<dbReference type="EMBL" id="UINC01092947">
    <property type="protein sequence ID" value="SVC46965.1"/>
    <property type="molecule type" value="Genomic_DNA"/>
</dbReference>
<evidence type="ECO:0000313" key="1">
    <source>
        <dbReference type="EMBL" id="SVC46965.1"/>
    </source>
</evidence>
<reference evidence="1" key="1">
    <citation type="submission" date="2018-05" db="EMBL/GenBank/DDBJ databases">
        <authorList>
            <person name="Lanie J.A."/>
            <person name="Ng W.-L."/>
            <person name="Kazmierczak K.M."/>
            <person name="Andrzejewski T.M."/>
            <person name="Davidsen T.M."/>
            <person name="Wayne K.J."/>
            <person name="Tettelin H."/>
            <person name="Glass J.I."/>
            <person name="Rusch D."/>
            <person name="Podicherti R."/>
            <person name="Tsui H.-C.T."/>
            <person name="Winkler M.E."/>
        </authorList>
    </citation>
    <scope>NUCLEOTIDE SEQUENCE</scope>
</reference>
<dbReference type="AlphaFoldDB" id="A0A382MFV9"/>
<proteinExistence type="predicted"/>